<gene>
    <name evidence="4" type="ORF">FBBNIHIM_19355</name>
</gene>
<keyword evidence="3" id="KW-0804">Transcription</keyword>
<comment type="caution">
    <text evidence="4">The sequence shown here is derived from an EMBL/GenBank/DDBJ whole genome shotgun (WGS) entry which is preliminary data.</text>
</comment>
<sequence length="271" mass="29921">MNLESIAKYFAPKSPMFSDSSRATATDNLTGTDVMAALGLVNAQCGFGFDLYLAKIGISSPDRALEALYDSAVEISRRFKSVTELDETVRRRVLEIMCAFAYQDYTRSAASVRQCDCCAGSGFTEADVFTNKVQYPDGKPPAWAKITKGVCPSYWEEWKSVRETAKILCSACNGKGVISNACRCHGKGKVLDKKETDRQGVPVMKECGKCSGRGYARLPAENVRKALCGDVIDIAETTWRRSFKPLYELLITECHQQEERANAALRRVTSS</sequence>
<dbReference type="Proteomes" id="UP001152651">
    <property type="component" value="Unassembled WGS sequence"/>
</dbReference>
<dbReference type="HAMAP" id="MF_04158">
    <property type="entry name" value="Antitermination_lambda"/>
    <property type="match status" value="1"/>
</dbReference>
<evidence type="ECO:0000313" key="5">
    <source>
        <dbReference type="Proteomes" id="UP001152651"/>
    </source>
</evidence>
<evidence type="ECO:0000256" key="2">
    <source>
        <dbReference type="ARBA" id="ARBA00023125"/>
    </source>
</evidence>
<dbReference type="EMBL" id="CALSBS010000021">
    <property type="protein sequence ID" value="CAH6661269.1"/>
    <property type="molecule type" value="Genomic_DNA"/>
</dbReference>
<reference evidence="4" key="1">
    <citation type="submission" date="2022-05" db="EMBL/GenBank/DDBJ databases">
        <authorList>
            <person name="Blom J."/>
        </authorList>
    </citation>
    <scope>NUCLEOTIDE SEQUENCE</scope>
    <source>
        <strain evidence="4">Type strain: CPO20170097</strain>
    </source>
</reference>
<protein>
    <submittedName>
        <fullName evidence="4">Antitermination protein</fullName>
    </submittedName>
</protein>
<keyword evidence="2" id="KW-0238">DNA-binding</keyword>
<name>A0ABM9FE45_9ENTR</name>
<dbReference type="InterPro" id="IPR038500">
    <property type="entry name" value="Antitermination_sf"/>
</dbReference>
<keyword evidence="1" id="KW-0805">Transcription regulation</keyword>
<dbReference type="RefSeq" id="WP_253898837.1">
    <property type="nucleotide sequence ID" value="NZ_CALSBS010000021.1"/>
</dbReference>
<organism evidence="4 5">
    <name type="scientific">Pseudocitrobacter vendiensis</name>
    <dbReference type="NCBI Taxonomy" id="2488306"/>
    <lineage>
        <taxon>Bacteria</taxon>
        <taxon>Pseudomonadati</taxon>
        <taxon>Pseudomonadota</taxon>
        <taxon>Gammaproteobacteria</taxon>
        <taxon>Enterobacterales</taxon>
        <taxon>Enterobacteriaceae</taxon>
        <taxon>Pseudocitrobacter</taxon>
    </lineage>
</organism>
<evidence type="ECO:0000256" key="1">
    <source>
        <dbReference type="ARBA" id="ARBA00023015"/>
    </source>
</evidence>
<evidence type="ECO:0000313" key="4">
    <source>
        <dbReference type="EMBL" id="CAH6661269.1"/>
    </source>
</evidence>
<dbReference type="Pfam" id="PF03589">
    <property type="entry name" value="Antiterm"/>
    <property type="match status" value="2"/>
</dbReference>
<dbReference type="InterPro" id="IPR003222">
    <property type="entry name" value="Antitermntn"/>
</dbReference>
<evidence type="ECO:0000256" key="3">
    <source>
        <dbReference type="ARBA" id="ARBA00023163"/>
    </source>
</evidence>
<accession>A0ABM9FE45</accession>
<dbReference type="InterPro" id="IPR036410">
    <property type="entry name" value="HSP_DnaJ_Cys-rich_dom_sf"/>
</dbReference>
<keyword evidence="5" id="KW-1185">Reference proteome</keyword>
<dbReference type="SUPFAM" id="SSF57938">
    <property type="entry name" value="DnaJ/Hsp40 cysteine-rich domain"/>
    <property type="match status" value="1"/>
</dbReference>
<dbReference type="Gene3D" id="1.10.274.110">
    <property type="match status" value="1"/>
</dbReference>
<proteinExistence type="inferred from homology"/>